<organism evidence="1">
    <name type="scientific">Candidatus Methanophagaceae archaeon ANME-1 ERB6</name>
    <dbReference type="NCBI Taxonomy" id="2759912"/>
    <lineage>
        <taxon>Archaea</taxon>
        <taxon>Methanobacteriati</taxon>
        <taxon>Methanobacteriota</taxon>
        <taxon>Stenosarchaea group</taxon>
        <taxon>Methanomicrobia</taxon>
        <taxon>Candidatus Methanophagales</taxon>
        <taxon>Candidatus Methanophagaceae</taxon>
    </lineage>
</organism>
<name>A0A7G9YTT3_9EURY</name>
<dbReference type="EMBL" id="MT631469">
    <property type="protein sequence ID" value="QNO51417.1"/>
    <property type="molecule type" value="Genomic_DNA"/>
</dbReference>
<proteinExistence type="predicted"/>
<evidence type="ECO:0000313" key="1">
    <source>
        <dbReference type="EMBL" id="QNO51417.1"/>
    </source>
</evidence>
<reference evidence="1" key="1">
    <citation type="submission" date="2020-06" db="EMBL/GenBank/DDBJ databases">
        <title>Unique genomic features of the anaerobic methanotrophic archaea.</title>
        <authorList>
            <person name="Chadwick G.L."/>
            <person name="Skennerton C.T."/>
            <person name="Laso-Perez R."/>
            <person name="Leu A.O."/>
            <person name="Speth D.R."/>
            <person name="Yu H."/>
            <person name="Morgan-Lang C."/>
            <person name="Hatzenpichler R."/>
            <person name="Goudeau D."/>
            <person name="Malmstrom R."/>
            <person name="Brazelton W.J."/>
            <person name="Woyke T."/>
            <person name="Hallam S.J."/>
            <person name="Tyson G.W."/>
            <person name="Wegener G."/>
            <person name="Boetius A."/>
            <person name="Orphan V."/>
        </authorList>
    </citation>
    <scope>NUCLEOTIDE SEQUENCE</scope>
</reference>
<accession>A0A7G9YTT3</accession>
<sequence>MCKRTRVRIYYVRRNAHFGAQNIKVRRLLLKRGEKIEYQPFKEQKFWGDTWAMVLARIMGTTHEEEKVLGRPETQALMILP</sequence>
<gene>
    <name evidence="1" type="ORF">PFCPEAIJ_00019</name>
</gene>
<protein>
    <submittedName>
        <fullName evidence="1">Uncharacterized protein</fullName>
    </submittedName>
</protein>
<dbReference type="AlphaFoldDB" id="A0A7G9YTT3"/>